<feature type="binding site" evidence="7 10">
    <location>
        <position position="378"/>
    </location>
    <ligand>
        <name>Mg(2+)</name>
        <dbReference type="ChEBI" id="CHEBI:18420"/>
    </ligand>
</feature>
<dbReference type="GO" id="GO:0009113">
    <property type="term" value="P:purine nucleobase biosynthetic process"/>
    <property type="evidence" value="ECO:0007669"/>
    <property type="project" value="UniProtKB-UniRule"/>
</dbReference>
<dbReference type="InterPro" id="IPR035584">
    <property type="entry name" value="PurF_N"/>
</dbReference>
<feature type="binding site" evidence="7 11">
    <location>
        <position position="473"/>
    </location>
    <ligand>
        <name>[4Fe-4S] cluster</name>
        <dbReference type="ChEBI" id="CHEBI:49883"/>
    </ligand>
</feature>
<evidence type="ECO:0000256" key="9">
    <source>
        <dbReference type="PIRSR" id="PIRSR000485-1"/>
    </source>
</evidence>
<evidence type="ECO:0000259" key="12">
    <source>
        <dbReference type="PROSITE" id="PS51278"/>
    </source>
</evidence>
<evidence type="ECO:0000256" key="2">
    <source>
        <dbReference type="ARBA" id="ARBA00010138"/>
    </source>
</evidence>
<dbReference type="EMBL" id="CP000356">
    <property type="protein sequence ID" value="ABF53254.1"/>
    <property type="molecule type" value="Genomic_DNA"/>
</dbReference>
<evidence type="ECO:0000256" key="3">
    <source>
        <dbReference type="ARBA" id="ARBA00022676"/>
    </source>
</evidence>
<evidence type="ECO:0000256" key="10">
    <source>
        <dbReference type="PIRSR" id="PIRSR000485-2"/>
    </source>
</evidence>
<comment type="cofactor">
    <cofactor evidence="7 10">
        <name>Mg(2+)</name>
        <dbReference type="ChEBI" id="CHEBI:18420"/>
    </cofactor>
    <text evidence="7 10">Binds 1 Mg(2+) ion per subunit.</text>
</comment>
<feature type="domain" description="Glutamine amidotransferase type-2" evidence="12">
    <location>
        <begin position="33"/>
        <end position="252"/>
    </location>
</feature>
<sequence>MPSLYARQSLPPCRWNAMLTTHPFDDDKLREECGVFGIHGADSASAVVALGLHALQHRGQEAAGITAFDGKEFHTHRAMGHVAGNFDRDEIIRQLDGASAVGHVRYSTTGETALRNVQPLFADLSTGGFAIAHNGNISNAAALRKLLVRRGSIFQSTSDTEVIIHLVATSSYRSLLDRFIDALKQVEGAYSLICLTAEGMIGCRDPLGIRPLVIGKLGDAHILASETVALDVVGAEFLRSVEPGELIIIRDGQLTSHRPFAEQSARPCIFEYVYFSRPDSIVDGTSVYSVRKAIGAELARENPVDADLVIPVPDSGTPAAIGYAQESGIPFELGIIRSHYVGRTFIQPGDKVRHLGVKLKHNANRALIAGQRIVLIDDSIVRGTTSLKIVQMMRDAGAAEVHMRIASPPTSHSCFYGVDTPERAKLLAAQMTIGQMANFINADSLAFLTIDGLYRALGEADRKQDAPQYCDACFTGDYPTTLTDFDEHGLEDQFSLLAERVV</sequence>
<dbReference type="InterPro" id="IPR029055">
    <property type="entry name" value="Ntn_hydrolases_N"/>
</dbReference>
<dbReference type="InterPro" id="IPR005854">
    <property type="entry name" value="PurF"/>
</dbReference>
<keyword evidence="7 11" id="KW-0408">Iron</keyword>
<keyword evidence="7 11" id="KW-0411">Iron-sulfur</keyword>
<reference evidence="13 14" key="1">
    <citation type="journal article" date="2009" name="Proc. Natl. Acad. Sci. U.S.A.">
        <title>The genomic basis of trophic strategy in marine bacteria.</title>
        <authorList>
            <person name="Lauro F.M."/>
            <person name="McDougald D."/>
            <person name="Thomas T."/>
            <person name="Williams T.J."/>
            <person name="Egan S."/>
            <person name="Rice S."/>
            <person name="DeMaere M.Z."/>
            <person name="Ting L."/>
            <person name="Ertan H."/>
            <person name="Johnson J."/>
            <person name="Ferriera S."/>
            <person name="Lapidus A."/>
            <person name="Anderson I."/>
            <person name="Kyrpides N."/>
            <person name="Munk A.C."/>
            <person name="Detter C."/>
            <person name="Han C.S."/>
            <person name="Brown M.V."/>
            <person name="Robb F.T."/>
            <person name="Kjelleberg S."/>
            <person name="Cavicchioli R."/>
        </authorList>
    </citation>
    <scope>NUCLEOTIDE SEQUENCE [LARGE SCALE GENOMIC DNA]</scope>
    <source>
        <strain evidence="14">DSM 13593 / LMG 18877 / RB2256</strain>
    </source>
</reference>
<dbReference type="HOGENOM" id="CLU_022389_3_3_5"/>
<dbReference type="UniPathway" id="UPA00074">
    <property type="reaction ID" value="UER00124"/>
</dbReference>
<keyword evidence="5 7" id="KW-0658">Purine biosynthesis</keyword>
<evidence type="ECO:0000256" key="6">
    <source>
        <dbReference type="ARBA" id="ARBA00022962"/>
    </source>
</evidence>
<dbReference type="CDD" id="cd06223">
    <property type="entry name" value="PRTases_typeI"/>
    <property type="match status" value="1"/>
</dbReference>
<comment type="pathway">
    <text evidence="1 7 8">Purine metabolism; IMP biosynthesis via de novo pathway; N(1)-(5-phospho-D-ribosyl)glycinamide from 5-phospho-alpha-D-ribose 1-diphosphate: step 1/2.</text>
</comment>
<dbReference type="HAMAP" id="MF_01931">
    <property type="entry name" value="PurF"/>
    <property type="match status" value="1"/>
</dbReference>
<protein>
    <recommendedName>
        <fullName evidence="7">Amidophosphoribosyltransferase</fullName>
        <shortName evidence="7">ATase</shortName>
        <ecNumber evidence="7">2.4.2.14</ecNumber>
    </recommendedName>
    <alternativeName>
        <fullName evidence="7">Glutamine phosphoribosylpyrophosphate amidotransferase</fullName>
        <shortName evidence="7">GPATase</shortName>
    </alternativeName>
</protein>
<feature type="binding site" evidence="7 11">
    <location>
        <position position="268"/>
    </location>
    <ligand>
        <name>[4Fe-4S] cluster</name>
        <dbReference type="ChEBI" id="CHEBI:49883"/>
    </ligand>
</feature>
<keyword evidence="6 7" id="KW-0315">Glutamine amidotransferase</keyword>
<feature type="active site" description="Nucleophile" evidence="7 9">
    <location>
        <position position="33"/>
    </location>
</feature>
<evidence type="ECO:0000256" key="5">
    <source>
        <dbReference type="ARBA" id="ARBA00022755"/>
    </source>
</evidence>
<dbReference type="PROSITE" id="PS51278">
    <property type="entry name" value="GATASE_TYPE_2"/>
    <property type="match status" value="1"/>
</dbReference>
<dbReference type="AlphaFoldDB" id="Q1GSW8"/>
<proteinExistence type="inferred from homology"/>
<accession>Q1GSW8</accession>
<comment type="catalytic activity">
    <reaction evidence="7 8">
        <text>5-phospho-beta-D-ribosylamine + L-glutamate + diphosphate = 5-phospho-alpha-D-ribose 1-diphosphate + L-glutamine + H2O</text>
        <dbReference type="Rhea" id="RHEA:14905"/>
        <dbReference type="ChEBI" id="CHEBI:15377"/>
        <dbReference type="ChEBI" id="CHEBI:29985"/>
        <dbReference type="ChEBI" id="CHEBI:33019"/>
        <dbReference type="ChEBI" id="CHEBI:58017"/>
        <dbReference type="ChEBI" id="CHEBI:58359"/>
        <dbReference type="ChEBI" id="CHEBI:58681"/>
        <dbReference type="EC" id="2.4.2.14"/>
    </reaction>
</comment>
<dbReference type="CDD" id="cd00715">
    <property type="entry name" value="GPATase_N"/>
    <property type="match status" value="1"/>
</dbReference>
<feature type="binding site" evidence="7 10">
    <location>
        <position position="315"/>
    </location>
    <ligand>
        <name>Mg(2+)</name>
        <dbReference type="ChEBI" id="CHEBI:18420"/>
    </ligand>
</feature>
<dbReference type="Gene3D" id="3.40.50.2020">
    <property type="match status" value="1"/>
</dbReference>
<dbReference type="NCBIfam" id="TIGR01134">
    <property type="entry name" value="purF"/>
    <property type="match status" value="1"/>
</dbReference>
<feature type="binding site" evidence="7 10">
    <location>
        <position position="377"/>
    </location>
    <ligand>
        <name>Mg(2+)</name>
        <dbReference type="ChEBI" id="CHEBI:18420"/>
    </ligand>
</feature>
<name>Q1GSW8_SPHAL</name>
<keyword evidence="7 10" id="KW-0460">Magnesium</keyword>
<evidence type="ECO:0000313" key="14">
    <source>
        <dbReference type="Proteomes" id="UP000006578"/>
    </source>
</evidence>
<dbReference type="EC" id="2.4.2.14" evidence="7"/>
<dbReference type="Pfam" id="PF13537">
    <property type="entry name" value="GATase_7"/>
    <property type="match status" value="1"/>
</dbReference>
<dbReference type="STRING" id="317655.Sala_1541"/>
<dbReference type="InterPro" id="IPR000836">
    <property type="entry name" value="PRTase_dom"/>
</dbReference>
<dbReference type="InterPro" id="IPR017932">
    <property type="entry name" value="GATase_2_dom"/>
</dbReference>
<dbReference type="GO" id="GO:0000287">
    <property type="term" value="F:magnesium ion binding"/>
    <property type="evidence" value="ECO:0007669"/>
    <property type="project" value="UniProtKB-UniRule"/>
</dbReference>
<dbReference type="MEROPS" id="C44.001"/>
<keyword evidence="3 7" id="KW-0328">Glycosyltransferase</keyword>
<evidence type="ECO:0000256" key="8">
    <source>
        <dbReference type="PIRNR" id="PIRNR000485"/>
    </source>
</evidence>
<gene>
    <name evidence="7" type="primary">purF</name>
    <name evidence="13" type="ordered locus">Sala_1541</name>
</gene>
<dbReference type="eggNOG" id="COG0034">
    <property type="taxonomic scope" value="Bacteria"/>
</dbReference>
<keyword evidence="4 7" id="KW-0808">Transferase</keyword>
<dbReference type="KEGG" id="sal:Sala_1541"/>
<keyword evidence="7 10" id="KW-0479">Metal-binding</keyword>
<evidence type="ECO:0000256" key="11">
    <source>
        <dbReference type="PIRSR" id="PIRSR000485-3"/>
    </source>
</evidence>
<keyword evidence="14" id="KW-1185">Reference proteome</keyword>
<keyword evidence="7" id="KW-0004">4Fe-4S</keyword>
<comment type="similarity">
    <text evidence="2 7 8">In the C-terminal section; belongs to the purine/pyrimidine phosphoribosyltransferase family.</text>
</comment>
<comment type="function">
    <text evidence="7">Catalyzes the formation of phosphoribosylamine from phosphoribosylpyrophosphate (PRPP) and glutamine.</text>
</comment>
<dbReference type="Gene3D" id="3.60.20.10">
    <property type="entry name" value="Glutamine Phosphoribosylpyrophosphate, subunit 1, domain 1"/>
    <property type="match status" value="1"/>
</dbReference>
<comment type="cofactor">
    <cofactor evidence="7 11">
        <name>[4Fe-4S] cluster</name>
        <dbReference type="ChEBI" id="CHEBI:49883"/>
    </cofactor>
    <text evidence="7 11">Binds 1 [4Fe-4S] cluster per subunit.</text>
</comment>
<dbReference type="GO" id="GO:0004044">
    <property type="term" value="F:amidophosphoribosyltransferase activity"/>
    <property type="evidence" value="ECO:0007669"/>
    <property type="project" value="UniProtKB-UniRule"/>
</dbReference>
<feature type="binding site" evidence="7 11">
    <location>
        <position position="414"/>
    </location>
    <ligand>
        <name>[4Fe-4S] cluster</name>
        <dbReference type="ChEBI" id="CHEBI:49883"/>
    </ligand>
</feature>
<dbReference type="Proteomes" id="UP000006578">
    <property type="component" value="Chromosome"/>
</dbReference>
<dbReference type="PIRSF" id="PIRSF000485">
    <property type="entry name" value="Amd_phspho_trans"/>
    <property type="match status" value="1"/>
</dbReference>
<evidence type="ECO:0000313" key="13">
    <source>
        <dbReference type="EMBL" id="ABF53254.1"/>
    </source>
</evidence>
<dbReference type="InterPro" id="IPR029057">
    <property type="entry name" value="PRTase-like"/>
</dbReference>
<dbReference type="SUPFAM" id="SSF56235">
    <property type="entry name" value="N-terminal nucleophile aminohydrolases (Ntn hydrolases)"/>
    <property type="match status" value="1"/>
</dbReference>
<dbReference type="GO" id="GO:0051539">
    <property type="term" value="F:4 iron, 4 sulfur cluster binding"/>
    <property type="evidence" value="ECO:0007669"/>
    <property type="project" value="UniProtKB-KW"/>
</dbReference>
<evidence type="ECO:0000256" key="4">
    <source>
        <dbReference type="ARBA" id="ARBA00022679"/>
    </source>
</evidence>
<dbReference type="PANTHER" id="PTHR11907">
    <property type="entry name" value="AMIDOPHOSPHORIBOSYLTRANSFERASE"/>
    <property type="match status" value="1"/>
</dbReference>
<dbReference type="GO" id="GO:0006189">
    <property type="term" value="P:'de novo' IMP biosynthetic process"/>
    <property type="evidence" value="ECO:0007669"/>
    <property type="project" value="UniProtKB-UniRule"/>
</dbReference>
<feature type="binding site" evidence="7 11">
    <location>
        <position position="470"/>
    </location>
    <ligand>
        <name>[4Fe-4S] cluster</name>
        <dbReference type="ChEBI" id="CHEBI:49883"/>
    </ligand>
</feature>
<evidence type="ECO:0000256" key="1">
    <source>
        <dbReference type="ARBA" id="ARBA00005209"/>
    </source>
</evidence>
<dbReference type="SUPFAM" id="SSF53271">
    <property type="entry name" value="PRTase-like"/>
    <property type="match status" value="1"/>
</dbReference>
<evidence type="ECO:0000256" key="7">
    <source>
        <dbReference type="HAMAP-Rule" id="MF_01931"/>
    </source>
</evidence>
<organism evidence="13 14">
    <name type="scientific">Sphingopyxis alaskensis (strain DSM 13593 / LMG 18877 / RB2256)</name>
    <name type="common">Sphingomonas alaskensis</name>
    <dbReference type="NCBI Taxonomy" id="317655"/>
    <lineage>
        <taxon>Bacteria</taxon>
        <taxon>Pseudomonadati</taxon>
        <taxon>Pseudomonadota</taxon>
        <taxon>Alphaproteobacteria</taxon>
        <taxon>Sphingomonadales</taxon>
        <taxon>Sphingomonadaceae</taxon>
        <taxon>Sphingopyxis</taxon>
    </lineage>
</organism>